<keyword evidence="2" id="KW-0663">Pyridoxal phosphate</keyword>
<name>A0A556C9G9_BREAU</name>
<dbReference type="GO" id="GO:0000271">
    <property type="term" value="P:polysaccharide biosynthetic process"/>
    <property type="evidence" value="ECO:0007669"/>
    <property type="project" value="TreeGrafter"/>
</dbReference>
<dbReference type="Pfam" id="PF01041">
    <property type="entry name" value="DegT_DnrJ_EryC1"/>
    <property type="match status" value="1"/>
</dbReference>
<protein>
    <submittedName>
        <fullName evidence="3">Lipopolysaccharide biosynthesis protein RfbH</fullName>
    </submittedName>
</protein>
<accession>A0A556C9G9</accession>
<dbReference type="InterPro" id="IPR015422">
    <property type="entry name" value="PyrdxlP-dep_Trfase_small"/>
</dbReference>
<dbReference type="Proteomes" id="UP000316406">
    <property type="component" value="Unassembled WGS sequence"/>
</dbReference>
<dbReference type="Gene3D" id="3.90.1150.10">
    <property type="entry name" value="Aspartate Aminotransferase, domain 1"/>
    <property type="match status" value="1"/>
</dbReference>
<dbReference type="PANTHER" id="PTHR30244:SF34">
    <property type="entry name" value="DTDP-4-AMINO-4,6-DIDEOXYGALACTOSE TRANSAMINASE"/>
    <property type="match status" value="1"/>
</dbReference>
<evidence type="ECO:0000313" key="4">
    <source>
        <dbReference type="Proteomes" id="UP000316406"/>
    </source>
</evidence>
<evidence type="ECO:0000313" key="3">
    <source>
        <dbReference type="EMBL" id="TSI14095.1"/>
    </source>
</evidence>
<evidence type="ECO:0000256" key="1">
    <source>
        <dbReference type="ARBA" id="ARBA00001933"/>
    </source>
</evidence>
<dbReference type="OrthoDB" id="9804264at2"/>
<keyword evidence="4" id="KW-1185">Reference proteome</keyword>
<dbReference type="InterPro" id="IPR015424">
    <property type="entry name" value="PyrdxlP-dep_Trfase"/>
</dbReference>
<dbReference type="GO" id="GO:0008483">
    <property type="term" value="F:transaminase activity"/>
    <property type="evidence" value="ECO:0007669"/>
    <property type="project" value="TreeGrafter"/>
</dbReference>
<reference evidence="3 4" key="1">
    <citation type="submission" date="2019-07" db="EMBL/GenBank/DDBJ databases">
        <title>Draft genome sequence of Brevibacterium aurantiacum XU54 isolated from Xinjiang China.</title>
        <authorList>
            <person name="Xu X."/>
        </authorList>
    </citation>
    <scope>NUCLEOTIDE SEQUENCE [LARGE SCALE GENOMIC DNA]</scope>
    <source>
        <strain evidence="3 4">XU54</strain>
    </source>
</reference>
<dbReference type="NCBIfam" id="NF011936">
    <property type="entry name" value="PRK15407.1"/>
    <property type="match status" value="1"/>
</dbReference>
<dbReference type="PIRSF" id="PIRSF000390">
    <property type="entry name" value="PLP_StrS"/>
    <property type="match status" value="1"/>
</dbReference>
<dbReference type="CDD" id="cd00616">
    <property type="entry name" value="AHBA_syn"/>
    <property type="match status" value="1"/>
</dbReference>
<comment type="cofactor">
    <cofactor evidence="1">
        <name>pyridoxal 5'-phosphate</name>
        <dbReference type="ChEBI" id="CHEBI:597326"/>
    </cofactor>
</comment>
<dbReference type="RefSeq" id="WP_143923407.1">
    <property type="nucleotide sequence ID" value="NZ_VLTK01000009.1"/>
</dbReference>
<organism evidence="3 4">
    <name type="scientific">Brevibacterium aurantiacum</name>
    <dbReference type="NCBI Taxonomy" id="273384"/>
    <lineage>
        <taxon>Bacteria</taxon>
        <taxon>Bacillati</taxon>
        <taxon>Actinomycetota</taxon>
        <taxon>Actinomycetes</taxon>
        <taxon>Micrococcales</taxon>
        <taxon>Brevibacteriaceae</taxon>
        <taxon>Brevibacterium</taxon>
    </lineage>
</organism>
<sequence length="444" mass="48619">MTQPDNPGNARTQEIRTQIQQLSTEYHELTRGQTTRHHRPDFKMPSGACFDAEDRTEAVLAALDLELSGGQAVVDFERALSKTIGMRSSIACNSGSSANLLAFATLCDPSLDGHIEPGAEVITSAVEFPTTVSPILQYGCVPVIVDADPKTGNLDLEALEDALSPRTRAVMSAHTLGGPYRADHVREFADSHGLWFVEDNCDALGADIKGRPTGSFGHLSSLSFYPAHHITSGEGGCVSAESVQVAAVTRSLRDWGRDCWCAPGEDNRCMSRFDRKLPGLPEGFDHKYVFSRVGYNLKMSDLQARVLMSQLQKSDAFTEVRNRNWKILNEYLSDTPGIDVLTSAEGTGPSWFGFAFILDEQAKLSRSQLQVALEEAGIGSRVVFAGNITAQPMLRGRRARTIGDLPVANRITRDGLWVGVYPGLSQEDMHYMGKRIRKLITDGR</sequence>
<proteinExistence type="inferred from homology"/>
<gene>
    <name evidence="3" type="primary">rfbH</name>
    <name evidence="3" type="ORF">FO013_15195</name>
</gene>
<dbReference type="GO" id="GO:0030170">
    <property type="term" value="F:pyridoxal phosphate binding"/>
    <property type="evidence" value="ECO:0007669"/>
    <property type="project" value="TreeGrafter"/>
</dbReference>
<dbReference type="InterPro" id="IPR000653">
    <property type="entry name" value="DegT/StrS_aminotransferase"/>
</dbReference>
<dbReference type="SUPFAM" id="SSF53383">
    <property type="entry name" value="PLP-dependent transferases"/>
    <property type="match status" value="1"/>
</dbReference>
<evidence type="ECO:0000256" key="2">
    <source>
        <dbReference type="RuleBase" id="RU004508"/>
    </source>
</evidence>
<dbReference type="PANTHER" id="PTHR30244">
    <property type="entry name" value="TRANSAMINASE"/>
    <property type="match status" value="1"/>
</dbReference>
<dbReference type="AlphaFoldDB" id="A0A556C9G9"/>
<dbReference type="Gene3D" id="3.40.640.10">
    <property type="entry name" value="Type I PLP-dependent aspartate aminotransferase-like (Major domain)"/>
    <property type="match status" value="1"/>
</dbReference>
<dbReference type="EMBL" id="VLTK01000009">
    <property type="protein sequence ID" value="TSI14095.1"/>
    <property type="molecule type" value="Genomic_DNA"/>
</dbReference>
<comment type="caution">
    <text evidence="3">The sequence shown here is derived from an EMBL/GenBank/DDBJ whole genome shotgun (WGS) entry which is preliminary data.</text>
</comment>
<comment type="similarity">
    <text evidence="2">Belongs to the DegT/DnrJ/EryC1 family.</text>
</comment>
<dbReference type="InterPro" id="IPR015421">
    <property type="entry name" value="PyrdxlP-dep_Trfase_major"/>
</dbReference>